<proteinExistence type="predicted"/>
<gene>
    <name evidence="3" type="primary">LOC115065732</name>
</gene>
<sequence>MKFLLFMVFCASLTQSHTRSITKDYNTGTATAFGDDYHNSSKNGYGYEQPKIQFNYPKAESTHTNYKASETINYLNYQSAHSKLKPVGNAPLRFVFQIPQMYAGKPYKHEKDLRRIVEEREQRRPAPRRLVPYTEVITYEL</sequence>
<name>A0A8N4QDV1_BACDO</name>
<dbReference type="KEGG" id="bdr:115065732"/>
<evidence type="ECO:0000313" key="3">
    <source>
        <dbReference type="RefSeq" id="XP_029404152.2"/>
    </source>
</evidence>
<evidence type="ECO:0000256" key="1">
    <source>
        <dbReference type="SAM" id="SignalP"/>
    </source>
</evidence>
<reference evidence="3" key="2">
    <citation type="submission" date="2025-08" db="UniProtKB">
        <authorList>
            <consortium name="RefSeq"/>
        </authorList>
    </citation>
    <scope>IDENTIFICATION</scope>
    <source>
        <tissue evidence="3">Adult</tissue>
    </source>
</reference>
<organism evidence="2 3">
    <name type="scientific">Bactrocera dorsalis</name>
    <name type="common">Oriental fruit fly</name>
    <name type="synonym">Dacus dorsalis</name>
    <dbReference type="NCBI Taxonomy" id="27457"/>
    <lineage>
        <taxon>Eukaryota</taxon>
        <taxon>Metazoa</taxon>
        <taxon>Ecdysozoa</taxon>
        <taxon>Arthropoda</taxon>
        <taxon>Hexapoda</taxon>
        <taxon>Insecta</taxon>
        <taxon>Pterygota</taxon>
        <taxon>Neoptera</taxon>
        <taxon>Endopterygota</taxon>
        <taxon>Diptera</taxon>
        <taxon>Brachycera</taxon>
        <taxon>Muscomorpha</taxon>
        <taxon>Tephritoidea</taxon>
        <taxon>Tephritidae</taxon>
        <taxon>Bactrocera</taxon>
        <taxon>Bactrocera</taxon>
    </lineage>
</organism>
<dbReference type="AlphaFoldDB" id="A0A8N4QDV1"/>
<feature type="signal peptide" evidence="1">
    <location>
        <begin position="1"/>
        <end position="18"/>
    </location>
</feature>
<evidence type="ECO:0000313" key="2">
    <source>
        <dbReference type="Proteomes" id="UP001652620"/>
    </source>
</evidence>
<accession>A0A8N4QDV1</accession>
<dbReference type="Proteomes" id="UP001652620">
    <property type="component" value="Chromosome 2"/>
</dbReference>
<keyword evidence="1" id="KW-0732">Signal</keyword>
<keyword evidence="2" id="KW-1185">Reference proteome</keyword>
<dbReference type="GeneID" id="115065732"/>
<dbReference type="RefSeq" id="XP_029404152.2">
    <property type="nucleotide sequence ID" value="XM_029548292.2"/>
</dbReference>
<feature type="chain" id="PRO_5045546363" evidence="1">
    <location>
        <begin position="19"/>
        <end position="141"/>
    </location>
</feature>
<protein>
    <submittedName>
        <fullName evidence="3">Uncharacterized protein LOC115065732</fullName>
    </submittedName>
</protein>
<dbReference type="OrthoDB" id="7986828at2759"/>
<reference evidence="2" key="1">
    <citation type="submission" date="2025-05" db="UniProtKB">
        <authorList>
            <consortium name="RefSeq"/>
        </authorList>
    </citation>
    <scope>NUCLEOTIDE SEQUENCE [LARGE SCALE GENOMIC DNA]</scope>
</reference>